<name>A0A381XRU3_9ZZZZ</name>
<organism evidence="1">
    <name type="scientific">marine metagenome</name>
    <dbReference type="NCBI Taxonomy" id="408172"/>
    <lineage>
        <taxon>unclassified sequences</taxon>
        <taxon>metagenomes</taxon>
        <taxon>ecological metagenomes</taxon>
    </lineage>
</organism>
<accession>A0A381XRU3</accession>
<proteinExistence type="predicted"/>
<gene>
    <name evidence="1" type="ORF">METZ01_LOCUS119771</name>
</gene>
<sequence>AVCCGAVYFGFWQFVEGNQYFTQTGPKYFLSRQDFLDEPCKFFCNPHHSFSELQD</sequence>
<dbReference type="EMBL" id="UINC01015988">
    <property type="protein sequence ID" value="SVA66917.1"/>
    <property type="molecule type" value="Genomic_DNA"/>
</dbReference>
<protein>
    <submittedName>
        <fullName evidence="1">Uncharacterized protein</fullName>
    </submittedName>
</protein>
<evidence type="ECO:0000313" key="1">
    <source>
        <dbReference type="EMBL" id="SVA66917.1"/>
    </source>
</evidence>
<dbReference type="AlphaFoldDB" id="A0A381XRU3"/>
<feature type="non-terminal residue" evidence="1">
    <location>
        <position position="1"/>
    </location>
</feature>
<reference evidence="1" key="1">
    <citation type="submission" date="2018-05" db="EMBL/GenBank/DDBJ databases">
        <authorList>
            <person name="Lanie J.A."/>
            <person name="Ng W.-L."/>
            <person name="Kazmierczak K.M."/>
            <person name="Andrzejewski T.M."/>
            <person name="Davidsen T.M."/>
            <person name="Wayne K.J."/>
            <person name="Tettelin H."/>
            <person name="Glass J.I."/>
            <person name="Rusch D."/>
            <person name="Podicherti R."/>
            <person name="Tsui H.-C.T."/>
            <person name="Winkler M.E."/>
        </authorList>
    </citation>
    <scope>NUCLEOTIDE SEQUENCE</scope>
</reference>